<evidence type="ECO:0000313" key="2">
    <source>
        <dbReference type="Proteomes" id="UP000561726"/>
    </source>
</evidence>
<dbReference type="Proteomes" id="UP000561726">
    <property type="component" value="Unassembled WGS sequence"/>
</dbReference>
<accession>A0A7W8ZZE8</accession>
<proteinExistence type="predicted"/>
<reference evidence="1 2" key="1">
    <citation type="submission" date="2020-08" db="EMBL/GenBank/DDBJ databases">
        <title>Sequencing the genomes of 1000 actinobacteria strains.</title>
        <authorList>
            <person name="Klenk H.-P."/>
        </authorList>
    </citation>
    <scope>NUCLEOTIDE SEQUENCE [LARGE SCALE GENOMIC DNA]</scope>
    <source>
        <strain evidence="1 2">DSM 21065</strain>
    </source>
</reference>
<evidence type="ECO:0000313" key="1">
    <source>
        <dbReference type="EMBL" id="MBB5642735.1"/>
    </source>
</evidence>
<sequence length="84" mass="9513">MTSWTIEYEGEAFARFFFSLRDYEQAVLTAAIEHVLAVHGINVCHGEWDKPLSGGLYEFRVRKSLHDAGGRRKTARPSNASIRS</sequence>
<dbReference type="OrthoDB" id="5118233at2"/>
<organism evidence="1 2">
    <name type="scientific">Cryobacterium roopkundense</name>
    <dbReference type="NCBI Taxonomy" id="1001240"/>
    <lineage>
        <taxon>Bacteria</taxon>
        <taxon>Bacillati</taxon>
        <taxon>Actinomycetota</taxon>
        <taxon>Actinomycetes</taxon>
        <taxon>Micrococcales</taxon>
        <taxon>Microbacteriaceae</taxon>
        <taxon>Cryobacterium</taxon>
    </lineage>
</organism>
<gene>
    <name evidence="1" type="ORF">BJ997_003283</name>
</gene>
<name>A0A7W8ZZE8_9MICO</name>
<dbReference type="RefSeq" id="WP_152602325.1">
    <property type="nucleotide sequence ID" value="NZ_JACHBQ010000001.1"/>
</dbReference>
<protein>
    <submittedName>
        <fullName evidence="1">Uncharacterized protein</fullName>
    </submittedName>
</protein>
<dbReference type="EMBL" id="JACHBQ010000001">
    <property type="protein sequence ID" value="MBB5642735.1"/>
    <property type="molecule type" value="Genomic_DNA"/>
</dbReference>
<comment type="caution">
    <text evidence="1">The sequence shown here is derived from an EMBL/GenBank/DDBJ whole genome shotgun (WGS) entry which is preliminary data.</text>
</comment>
<dbReference type="AlphaFoldDB" id="A0A7W8ZZE8"/>